<evidence type="ECO:0000313" key="7">
    <source>
        <dbReference type="Proteomes" id="UP000317763"/>
    </source>
</evidence>
<dbReference type="Pfam" id="PF00126">
    <property type="entry name" value="HTH_1"/>
    <property type="match status" value="1"/>
</dbReference>
<dbReference type="PANTHER" id="PTHR30126">
    <property type="entry name" value="HTH-TYPE TRANSCRIPTIONAL REGULATOR"/>
    <property type="match status" value="1"/>
</dbReference>
<dbReference type="Proteomes" id="UP000317763">
    <property type="component" value="Unassembled WGS sequence"/>
</dbReference>
<keyword evidence="4" id="KW-0804">Transcription</keyword>
<dbReference type="SUPFAM" id="SSF46785">
    <property type="entry name" value="Winged helix' DNA-binding domain"/>
    <property type="match status" value="1"/>
</dbReference>
<dbReference type="InterPro" id="IPR000847">
    <property type="entry name" value="LysR_HTH_N"/>
</dbReference>
<dbReference type="EMBL" id="VJOM01000053">
    <property type="protein sequence ID" value="TSE28565.1"/>
    <property type="molecule type" value="Genomic_DNA"/>
</dbReference>
<dbReference type="GO" id="GO:0000976">
    <property type="term" value="F:transcription cis-regulatory region binding"/>
    <property type="evidence" value="ECO:0007669"/>
    <property type="project" value="TreeGrafter"/>
</dbReference>
<keyword evidence="2" id="KW-0805">Transcription regulation</keyword>
<dbReference type="Gene3D" id="3.40.190.290">
    <property type="match status" value="1"/>
</dbReference>
<evidence type="ECO:0000256" key="2">
    <source>
        <dbReference type="ARBA" id="ARBA00023015"/>
    </source>
</evidence>
<dbReference type="SUPFAM" id="SSF53850">
    <property type="entry name" value="Periplasmic binding protein-like II"/>
    <property type="match status" value="1"/>
</dbReference>
<keyword evidence="3" id="KW-0238">DNA-binding</keyword>
<dbReference type="InterPro" id="IPR036390">
    <property type="entry name" value="WH_DNA-bd_sf"/>
</dbReference>
<organism evidence="6 7">
    <name type="scientific">Tepidimonas taiwanensis</name>
    <dbReference type="NCBI Taxonomy" id="307486"/>
    <lineage>
        <taxon>Bacteria</taxon>
        <taxon>Pseudomonadati</taxon>
        <taxon>Pseudomonadota</taxon>
        <taxon>Betaproteobacteria</taxon>
        <taxon>Burkholderiales</taxon>
        <taxon>Tepidimonas</taxon>
    </lineage>
</organism>
<protein>
    <submittedName>
        <fullName evidence="6">HTH-type transcriptional regulator YhaJ</fullName>
    </submittedName>
</protein>
<dbReference type="Gene3D" id="1.10.10.10">
    <property type="entry name" value="Winged helix-like DNA-binding domain superfamily/Winged helix DNA-binding domain"/>
    <property type="match status" value="1"/>
</dbReference>
<comment type="caution">
    <text evidence="6">The sequence shown here is derived from an EMBL/GenBank/DDBJ whole genome shotgun (WGS) entry which is preliminary data.</text>
</comment>
<dbReference type="PROSITE" id="PS50931">
    <property type="entry name" value="HTH_LYSR"/>
    <property type="match status" value="1"/>
</dbReference>
<dbReference type="GO" id="GO:0003700">
    <property type="term" value="F:DNA-binding transcription factor activity"/>
    <property type="evidence" value="ECO:0007669"/>
    <property type="project" value="InterPro"/>
</dbReference>
<evidence type="ECO:0000259" key="5">
    <source>
        <dbReference type="PROSITE" id="PS50931"/>
    </source>
</evidence>
<dbReference type="AlphaFoldDB" id="A0A554WYC6"/>
<name>A0A554WYC6_9BURK</name>
<sequence length="330" mass="35640">MAPAPTATHPPDAHVPRAALGPEQLALLATIARCGSFAAAARELGLVPSALTYRVRQIEEALDVLLFDRRSRRAQPTPAGEELLRASEHLLREWDAVAQRIRRIATGWEAELTIAADAVIDTRTLLELCEAFYALGAPTRLRLRGETLSGTLEALLSGQADLALGVTLDRSPGGDVRTEPLGEVAFWFVVAPHHPLANAPEPLTPQLIRAHRIVAVADSAPRGGLTFGLLPGQDVLTVPTMSMKLDAQLRGLGCGWLPQPLVQPYVDAGHLVVRQTTLPPRVAQTAYAWRASAARRGQTTPVGPALLWWLQRLADPVTRAALLMRRPPRG</sequence>
<evidence type="ECO:0000313" key="6">
    <source>
        <dbReference type="EMBL" id="TSE28565.1"/>
    </source>
</evidence>
<dbReference type="InterPro" id="IPR036388">
    <property type="entry name" value="WH-like_DNA-bd_sf"/>
</dbReference>
<dbReference type="STRING" id="307486.GCA_000807215_00214"/>
<proteinExistence type="inferred from homology"/>
<dbReference type="PANTHER" id="PTHR30126:SF4">
    <property type="entry name" value="LYSR FAMILY TRANSCRIPTIONAL REGULATOR"/>
    <property type="match status" value="1"/>
</dbReference>
<evidence type="ECO:0000256" key="1">
    <source>
        <dbReference type="ARBA" id="ARBA00009437"/>
    </source>
</evidence>
<reference evidence="6 7" key="1">
    <citation type="submission" date="2019-07" db="EMBL/GenBank/DDBJ databases">
        <title>Tepidimonas taiwanensis I1-1 draft genome.</title>
        <authorList>
            <person name="Da Costa M.S."/>
            <person name="Froufe H.J.C."/>
            <person name="Egas C."/>
            <person name="Albuquerque L."/>
        </authorList>
    </citation>
    <scope>NUCLEOTIDE SEQUENCE [LARGE SCALE GENOMIC DNA]</scope>
    <source>
        <strain evidence="6 7">I1-1</strain>
    </source>
</reference>
<feature type="domain" description="HTH lysR-type" evidence="5">
    <location>
        <begin position="20"/>
        <end position="77"/>
    </location>
</feature>
<keyword evidence="7" id="KW-1185">Reference proteome</keyword>
<gene>
    <name evidence="6" type="primary">yhaJ</name>
    <name evidence="6" type="ORF">Ttaiw_02565</name>
</gene>
<comment type="similarity">
    <text evidence="1">Belongs to the LysR transcriptional regulatory family.</text>
</comment>
<dbReference type="RefSeq" id="WP_143898556.1">
    <property type="nucleotide sequence ID" value="NZ_CP083911.1"/>
</dbReference>
<evidence type="ECO:0000256" key="3">
    <source>
        <dbReference type="ARBA" id="ARBA00023125"/>
    </source>
</evidence>
<dbReference type="Pfam" id="PF03466">
    <property type="entry name" value="LysR_substrate"/>
    <property type="match status" value="1"/>
</dbReference>
<evidence type="ECO:0000256" key="4">
    <source>
        <dbReference type="ARBA" id="ARBA00023163"/>
    </source>
</evidence>
<dbReference type="OrthoDB" id="5293066at2"/>
<accession>A0A554WYC6</accession>
<dbReference type="InterPro" id="IPR005119">
    <property type="entry name" value="LysR_subst-bd"/>
</dbReference>